<dbReference type="SUPFAM" id="SSF47413">
    <property type="entry name" value="lambda repressor-like DNA-binding domains"/>
    <property type="match status" value="1"/>
</dbReference>
<dbReference type="Gene3D" id="1.10.260.40">
    <property type="entry name" value="lambda repressor-like DNA-binding domains"/>
    <property type="match status" value="1"/>
</dbReference>
<comment type="caution">
    <text evidence="3">The sequence shown here is derived from an EMBL/GenBank/DDBJ whole genome shotgun (WGS) entry which is preliminary data.</text>
</comment>
<dbReference type="InterPro" id="IPR010982">
    <property type="entry name" value="Lambda_DNA-bd_dom_sf"/>
</dbReference>
<feature type="domain" description="HTH cro/C1-type" evidence="2">
    <location>
        <begin position="11"/>
        <end position="66"/>
    </location>
</feature>
<dbReference type="Pfam" id="PF13560">
    <property type="entry name" value="HTH_31"/>
    <property type="match status" value="1"/>
</dbReference>
<dbReference type="EMBL" id="BNDW01000040">
    <property type="protein sequence ID" value="GHI23648.1"/>
    <property type="molecule type" value="Genomic_DNA"/>
</dbReference>
<protein>
    <recommendedName>
        <fullName evidence="2">HTH cro/C1-type domain-containing protein</fullName>
    </recommendedName>
</protein>
<feature type="compositionally biased region" description="Low complexity" evidence="1">
    <location>
        <begin position="84"/>
        <end position="93"/>
    </location>
</feature>
<reference evidence="3" key="1">
    <citation type="submission" date="2024-05" db="EMBL/GenBank/DDBJ databases">
        <title>Whole genome shotgun sequence of Streptomyces hydrogenans NBRC 13475.</title>
        <authorList>
            <person name="Komaki H."/>
            <person name="Tamura T."/>
        </authorList>
    </citation>
    <scope>NUCLEOTIDE SEQUENCE</scope>
    <source>
        <strain evidence="3">NBRC 13475</strain>
    </source>
</reference>
<evidence type="ECO:0000313" key="3">
    <source>
        <dbReference type="EMBL" id="GHI23648.1"/>
    </source>
</evidence>
<feature type="region of interest" description="Disordered" evidence="1">
    <location>
        <begin position="80"/>
        <end position="115"/>
    </location>
</feature>
<dbReference type="PROSITE" id="PS50943">
    <property type="entry name" value="HTH_CROC1"/>
    <property type="match status" value="1"/>
</dbReference>
<organism evidence="3 4">
    <name type="scientific">Streptomyces hydrogenans</name>
    <dbReference type="NCBI Taxonomy" id="1873719"/>
    <lineage>
        <taxon>Bacteria</taxon>
        <taxon>Bacillati</taxon>
        <taxon>Actinomycetota</taxon>
        <taxon>Actinomycetes</taxon>
        <taxon>Kitasatosporales</taxon>
        <taxon>Streptomycetaceae</taxon>
        <taxon>Streptomyces</taxon>
    </lineage>
</organism>
<sequence>MDTGDRLAGLLRGLKERSGLSYGALAKRLHVSTSTLHRYCNGDAVPTDFAPVERLGRLCGATREELVELHRAWIVADETRGRSGEAAGASAGESVREPVRGTGPEPARESVGEAAGAAVGSAAGSSAEESAGAVGFVGSGAFDGSGSEEVGEPVVVVRGPDVPAAARSSWGRFRWALAAVAVVALAVPVAYLVGRDGEKEPPREGSGGAAAPAPLNAGISSYNWAEPCGQYYVLDQKPQHVPPPPPQDSRPWARALGGIDGGHMQLQVTVTGRTREPVVLSRLRVRVVERDRPPTRYAYSMGDGCGSGITPQTFDVDLDAPRPYVKAVAGQDGDRVVPAKDFPYQVATGDAEVLNLDVHTEEHAVAWYLELEWSTGDRKGTLRIDDGGQPFRVHAIEGRPVYGYWPDKGEWVAQ</sequence>
<dbReference type="CDD" id="cd00093">
    <property type="entry name" value="HTH_XRE"/>
    <property type="match status" value="1"/>
</dbReference>
<dbReference type="RefSeq" id="WP_190221929.1">
    <property type="nucleotide sequence ID" value="NZ_BNBS01000007.1"/>
</dbReference>
<dbReference type="InterPro" id="IPR001387">
    <property type="entry name" value="Cro/C1-type_HTH"/>
</dbReference>
<keyword evidence="4" id="KW-1185">Reference proteome</keyword>
<proteinExistence type="predicted"/>
<dbReference type="Proteomes" id="UP001052739">
    <property type="component" value="Unassembled WGS sequence"/>
</dbReference>
<evidence type="ECO:0000313" key="4">
    <source>
        <dbReference type="Proteomes" id="UP001052739"/>
    </source>
</evidence>
<gene>
    <name evidence="3" type="ORF">Shyd_50190</name>
</gene>
<name>A0ABQ3PF49_9ACTN</name>
<dbReference type="SMART" id="SM00530">
    <property type="entry name" value="HTH_XRE"/>
    <property type="match status" value="1"/>
</dbReference>
<accession>A0ABQ3PF49</accession>
<evidence type="ECO:0000256" key="1">
    <source>
        <dbReference type="SAM" id="MobiDB-lite"/>
    </source>
</evidence>
<evidence type="ECO:0000259" key="2">
    <source>
        <dbReference type="PROSITE" id="PS50943"/>
    </source>
</evidence>